<keyword evidence="3" id="KW-1185">Reference proteome</keyword>
<protein>
    <recommendedName>
        <fullName evidence="4">Secreted protein</fullName>
    </recommendedName>
</protein>
<evidence type="ECO:0000313" key="2">
    <source>
        <dbReference type="EMBL" id="MPC61581.1"/>
    </source>
</evidence>
<evidence type="ECO:0000313" key="3">
    <source>
        <dbReference type="Proteomes" id="UP000324222"/>
    </source>
</evidence>
<dbReference type="EMBL" id="VSRR010018670">
    <property type="protein sequence ID" value="MPC61581.1"/>
    <property type="molecule type" value="Genomic_DNA"/>
</dbReference>
<comment type="caution">
    <text evidence="2">The sequence shown here is derived from an EMBL/GenBank/DDBJ whole genome shotgun (WGS) entry which is preliminary data.</text>
</comment>
<feature type="chain" id="PRO_5022953701" description="Secreted protein" evidence="1">
    <location>
        <begin position="25"/>
        <end position="101"/>
    </location>
</feature>
<name>A0A5B7GNB4_PORTR</name>
<dbReference type="AlphaFoldDB" id="A0A5B7GNB4"/>
<proteinExistence type="predicted"/>
<dbReference type="Proteomes" id="UP000324222">
    <property type="component" value="Unassembled WGS sequence"/>
</dbReference>
<gene>
    <name evidence="2" type="ORF">E2C01_055655</name>
</gene>
<keyword evidence="1" id="KW-0732">Signal</keyword>
<feature type="signal peptide" evidence="1">
    <location>
        <begin position="1"/>
        <end position="24"/>
    </location>
</feature>
<sequence length="101" mass="11579">MKARYELILLRALVALSALDSIRALRGSPTPQMKAVPDCLERLCRPIPVCNQHIYGERIRTGRTDTGTHGQRGALYTESYSDNFQSFRSYFIRCLERKQDS</sequence>
<organism evidence="2 3">
    <name type="scientific">Portunus trituberculatus</name>
    <name type="common">Swimming crab</name>
    <name type="synonym">Neptunus trituberculatus</name>
    <dbReference type="NCBI Taxonomy" id="210409"/>
    <lineage>
        <taxon>Eukaryota</taxon>
        <taxon>Metazoa</taxon>
        <taxon>Ecdysozoa</taxon>
        <taxon>Arthropoda</taxon>
        <taxon>Crustacea</taxon>
        <taxon>Multicrustacea</taxon>
        <taxon>Malacostraca</taxon>
        <taxon>Eumalacostraca</taxon>
        <taxon>Eucarida</taxon>
        <taxon>Decapoda</taxon>
        <taxon>Pleocyemata</taxon>
        <taxon>Brachyura</taxon>
        <taxon>Eubrachyura</taxon>
        <taxon>Portunoidea</taxon>
        <taxon>Portunidae</taxon>
        <taxon>Portuninae</taxon>
        <taxon>Portunus</taxon>
    </lineage>
</organism>
<evidence type="ECO:0008006" key="4">
    <source>
        <dbReference type="Google" id="ProtNLM"/>
    </source>
</evidence>
<accession>A0A5B7GNB4</accession>
<reference evidence="2 3" key="1">
    <citation type="submission" date="2019-05" db="EMBL/GenBank/DDBJ databases">
        <title>Another draft genome of Portunus trituberculatus and its Hox gene families provides insights of decapod evolution.</title>
        <authorList>
            <person name="Jeong J.-H."/>
            <person name="Song I."/>
            <person name="Kim S."/>
            <person name="Choi T."/>
            <person name="Kim D."/>
            <person name="Ryu S."/>
            <person name="Kim W."/>
        </authorList>
    </citation>
    <scope>NUCLEOTIDE SEQUENCE [LARGE SCALE GENOMIC DNA]</scope>
    <source>
        <tissue evidence="2">Muscle</tissue>
    </source>
</reference>
<evidence type="ECO:0000256" key="1">
    <source>
        <dbReference type="SAM" id="SignalP"/>
    </source>
</evidence>